<proteinExistence type="predicted"/>
<dbReference type="AlphaFoldDB" id="A0A699HU47"/>
<name>A0A699HU47_TANCI</name>
<sequence length="156" mass="18354">MTHMLYAVTVPTEIGSNFFRPVVGLDIDAKLTLIIDVDPMLDNIAVKRRCISLWHAHKHHEEQHPYSLEFVLQDEQGNRIQNSGKLPLLPHKYKVIFFKNINVTRVDWFEDDVLGFQLDSFSRLLDNNHEYDEMDDVVNYAAKRKNRRTVVLEDFE</sequence>
<reference evidence="1" key="1">
    <citation type="journal article" date="2019" name="Sci. Rep.">
        <title>Draft genome of Tanacetum cinerariifolium, the natural source of mosquito coil.</title>
        <authorList>
            <person name="Yamashiro T."/>
            <person name="Shiraishi A."/>
            <person name="Satake H."/>
            <person name="Nakayama K."/>
        </authorList>
    </citation>
    <scope>NUCLEOTIDE SEQUENCE</scope>
</reference>
<comment type="caution">
    <text evidence="1">The sequence shown here is derived from an EMBL/GenBank/DDBJ whole genome shotgun (WGS) entry which is preliminary data.</text>
</comment>
<dbReference type="EMBL" id="BKCJ010215660">
    <property type="protein sequence ID" value="GEY84961.1"/>
    <property type="molecule type" value="Genomic_DNA"/>
</dbReference>
<evidence type="ECO:0000313" key="1">
    <source>
        <dbReference type="EMBL" id="GEY84961.1"/>
    </source>
</evidence>
<accession>A0A699HU47</accession>
<gene>
    <name evidence="1" type="ORF">Tci_456935</name>
</gene>
<protein>
    <submittedName>
        <fullName evidence="1">Uncharacterized protein</fullName>
    </submittedName>
</protein>
<organism evidence="1">
    <name type="scientific">Tanacetum cinerariifolium</name>
    <name type="common">Dalmatian daisy</name>
    <name type="synonym">Chrysanthemum cinerariifolium</name>
    <dbReference type="NCBI Taxonomy" id="118510"/>
    <lineage>
        <taxon>Eukaryota</taxon>
        <taxon>Viridiplantae</taxon>
        <taxon>Streptophyta</taxon>
        <taxon>Embryophyta</taxon>
        <taxon>Tracheophyta</taxon>
        <taxon>Spermatophyta</taxon>
        <taxon>Magnoliopsida</taxon>
        <taxon>eudicotyledons</taxon>
        <taxon>Gunneridae</taxon>
        <taxon>Pentapetalae</taxon>
        <taxon>asterids</taxon>
        <taxon>campanulids</taxon>
        <taxon>Asterales</taxon>
        <taxon>Asteraceae</taxon>
        <taxon>Asteroideae</taxon>
        <taxon>Anthemideae</taxon>
        <taxon>Anthemidinae</taxon>
        <taxon>Tanacetum</taxon>
    </lineage>
</organism>